<name>A0AAN4W2N2_9BACT</name>
<dbReference type="InterPro" id="IPR021471">
    <property type="entry name" value="DUF3124"/>
</dbReference>
<dbReference type="Proteomes" id="UP001310022">
    <property type="component" value="Unassembled WGS sequence"/>
</dbReference>
<dbReference type="Pfam" id="PF11322">
    <property type="entry name" value="DUF3124"/>
    <property type="match status" value="1"/>
</dbReference>
<feature type="signal peptide" evidence="1">
    <location>
        <begin position="1"/>
        <end position="20"/>
    </location>
</feature>
<reference evidence="2 3" key="1">
    <citation type="submission" date="2021-12" db="EMBL/GenBank/DDBJ databases">
        <title>Genome sequencing of bacteria with rrn-lacking chromosome and rrn-plasmid.</title>
        <authorList>
            <person name="Anda M."/>
            <person name="Iwasaki W."/>
        </authorList>
    </citation>
    <scope>NUCLEOTIDE SEQUENCE [LARGE SCALE GENOMIC DNA]</scope>
    <source>
        <strain evidence="2 3">NBRC 15940</strain>
    </source>
</reference>
<evidence type="ECO:0000313" key="2">
    <source>
        <dbReference type="EMBL" id="GJM62855.1"/>
    </source>
</evidence>
<evidence type="ECO:0000313" key="3">
    <source>
        <dbReference type="Proteomes" id="UP001310022"/>
    </source>
</evidence>
<feature type="chain" id="PRO_5043024785" description="DUF3124 domain-containing protein" evidence="1">
    <location>
        <begin position="21"/>
        <end position="176"/>
    </location>
</feature>
<sequence length="176" mass="20082">MNRISLILSFFISLSLYSCGNNNSPLRNKAKIPTPKYQFSEIKFDSLSVKKKAYIPVYSDIYLISEQRKVLLTATVSIRNTCFNQTMYLNRMDYYDSKGKLLEKHVTKTIEIPPLNSVEFIIEHKEDKGGAGANYIVDYGFVQEDNAPLIEAVMIGISGNHSISFTSRMVPLHWED</sequence>
<protein>
    <recommendedName>
        <fullName evidence="4">DUF3124 domain-containing protein</fullName>
    </recommendedName>
</protein>
<gene>
    <name evidence="2" type="ORF">PEDI_34070</name>
</gene>
<dbReference type="EMBL" id="BQKE01000002">
    <property type="protein sequence ID" value="GJM62855.1"/>
    <property type="molecule type" value="Genomic_DNA"/>
</dbReference>
<dbReference type="RefSeq" id="WP_060687676.1">
    <property type="nucleotide sequence ID" value="NZ_BQKE01000002.1"/>
</dbReference>
<keyword evidence="1" id="KW-0732">Signal</keyword>
<comment type="caution">
    <text evidence="2">The sequence shown here is derived from an EMBL/GenBank/DDBJ whole genome shotgun (WGS) entry which is preliminary data.</text>
</comment>
<organism evidence="2 3">
    <name type="scientific">Persicobacter diffluens</name>
    <dbReference type="NCBI Taxonomy" id="981"/>
    <lineage>
        <taxon>Bacteria</taxon>
        <taxon>Pseudomonadati</taxon>
        <taxon>Bacteroidota</taxon>
        <taxon>Cytophagia</taxon>
        <taxon>Cytophagales</taxon>
        <taxon>Persicobacteraceae</taxon>
        <taxon>Persicobacter</taxon>
    </lineage>
</organism>
<keyword evidence="3" id="KW-1185">Reference proteome</keyword>
<dbReference type="PROSITE" id="PS51257">
    <property type="entry name" value="PROKAR_LIPOPROTEIN"/>
    <property type="match status" value="1"/>
</dbReference>
<evidence type="ECO:0000256" key="1">
    <source>
        <dbReference type="SAM" id="SignalP"/>
    </source>
</evidence>
<evidence type="ECO:0008006" key="4">
    <source>
        <dbReference type="Google" id="ProtNLM"/>
    </source>
</evidence>
<accession>A0AAN4W2N2</accession>
<proteinExistence type="predicted"/>
<dbReference type="AlphaFoldDB" id="A0AAN4W2N2"/>